<evidence type="ECO:0000313" key="4">
    <source>
        <dbReference type="Proteomes" id="UP000695026"/>
    </source>
</evidence>
<dbReference type="InterPro" id="IPR011333">
    <property type="entry name" value="SKP1/BTB/POZ_sf"/>
</dbReference>
<feature type="domain" description="BTB" evidence="3">
    <location>
        <begin position="62"/>
        <end position="129"/>
    </location>
</feature>
<organism evidence="4 5">
    <name type="scientific">Python bivittatus</name>
    <name type="common">Burmese python</name>
    <name type="synonym">Python molurus bivittatus</name>
    <dbReference type="NCBI Taxonomy" id="176946"/>
    <lineage>
        <taxon>Eukaryota</taxon>
        <taxon>Metazoa</taxon>
        <taxon>Chordata</taxon>
        <taxon>Craniata</taxon>
        <taxon>Vertebrata</taxon>
        <taxon>Euteleostomi</taxon>
        <taxon>Lepidosauria</taxon>
        <taxon>Squamata</taxon>
        <taxon>Bifurcata</taxon>
        <taxon>Unidentata</taxon>
        <taxon>Episquamata</taxon>
        <taxon>Toxicofera</taxon>
        <taxon>Serpentes</taxon>
        <taxon>Henophidia</taxon>
        <taxon>Pythonidae</taxon>
        <taxon>Python</taxon>
    </lineage>
</organism>
<dbReference type="PANTHER" id="PTHR24412:SF428">
    <property type="entry name" value="KELCH-LIKE PROTEIN 6"/>
    <property type="match status" value="1"/>
</dbReference>
<dbReference type="OMA" id="CTEYISN"/>
<dbReference type="SUPFAM" id="SSF54695">
    <property type="entry name" value="POZ domain"/>
    <property type="match status" value="1"/>
</dbReference>
<proteinExistence type="predicted"/>
<dbReference type="GeneID" id="112540256"/>
<gene>
    <name evidence="5" type="primary">KLHL6</name>
</gene>
<name>A0A9F5IBC5_PYTBI</name>
<dbReference type="SMART" id="SM00225">
    <property type="entry name" value="BTB"/>
    <property type="match status" value="1"/>
</dbReference>
<dbReference type="InterPro" id="IPR000210">
    <property type="entry name" value="BTB/POZ_dom"/>
</dbReference>
<dbReference type="KEGG" id="pbi:112540256"/>
<dbReference type="PANTHER" id="PTHR24412">
    <property type="entry name" value="KELCH PROTEIN"/>
    <property type="match status" value="1"/>
</dbReference>
<evidence type="ECO:0000313" key="5">
    <source>
        <dbReference type="RefSeq" id="XP_025020245.1"/>
    </source>
</evidence>
<dbReference type="Proteomes" id="UP000695026">
    <property type="component" value="Unplaced"/>
</dbReference>
<keyword evidence="2" id="KW-0677">Repeat</keyword>
<dbReference type="PROSITE" id="PS50097">
    <property type="entry name" value="BTB"/>
    <property type="match status" value="1"/>
</dbReference>
<evidence type="ECO:0000256" key="2">
    <source>
        <dbReference type="ARBA" id="ARBA00022737"/>
    </source>
</evidence>
<dbReference type="AlphaFoldDB" id="A0A9F5IBC5"/>
<reference evidence="5" key="1">
    <citation type="submission" date="2025-08" db="UniProtKB">
        <authorList>
            <consortium name="RefSeq"/>
        </authorList>
    </citation>
    <scope>IDENTIFICATION</scope>
    <source>
        <tissue evidence="5">Liver</tissue>
    </source>
</reference>
<evidence type="ECO:0000256" key="1">
    <source>
        <dbReference type="ARBA" id="ARBA00022441"/>
    </source>
</evidence>
<protein>
    <submittedName>
        <fullName evidence="5">Kelch-like protein 6</fullName>
    </submittedName>
</protein>
<accession>A0A9F5IBC5</accession>
<dbReference type="CTD" id="89857"/>
<dbReference type="Gene3D" id="3.30.710.10">
    <property type="entry name" value="Potassium Channel Kv1.1, Chain A"/>
    <property type="match status" value="1"/>
</dbReference>
<keyword evidence="1" id="KW-0880">Kelch repeat</keyword>
<sequence>MGDMVKKDLEDQSILPLENECTRNMGEFMEVSLNERVKFNDTGLSMVLQNGLENLRLENSLTDVTLCVGSMQFSCHRVVLAAASNYFRAMFCNDLKEKNEEKIVIKGVDAETMQILLDYTYTSKVLITKENVQKVLEAASLFQ</sequence>
<keyword evidence="4" id="KW-1185">Reference proteome</keyword>
<dbReference type="OrthoDB" id="19132at2759"/>
<dbReference type="Pfam" id="PF00651">
    <property type="entry name" value="BTB"/>
    <property type="match status" value="1"/>
</dbReference>
<feature type="non-terminal residue" evidence="5">
    <location>
        <position position="143"/>
    </location>
</feature>
<dbReference type="RefSeq" id="XP_025020245.1">
    <property type="nucleotide sequence ID" value="XM_025164477.1"/>
</dbReference>
<evidence type="ECO:0000259" key="3">
    <source>
        <dbReference type="PROSITE" id="PS50097"/>
    </source>
</evidence>